<dbReference type="KEGG" id="aqt:FN924_14190"/>
<dbReference type="AlphaFoldDB" id="A0A516KIN3"/>
<organism evidence="2 3">
    <name type="scientific">Radiobacillus deserti</name>
    <dbReference type="NCBI Taxonomy" id="2594883"/>
    <lineage>
        <taxon>Bacteria</taxon>
        <taxon>Bacillati</taxon>
        <taxon>Bacillota</taxon>
        <taxon>Bacilli</taxon>
        <taxon>Bacillales</taxon>
        <taxon>Bacillaceae</taxon>
        <taxon>Radiobacillus</taxon>
    </lineage>
</organism>
<proteinExistence type="predicted"/>
<reference evidence="2 3" key="1">
    <citation type="submission" date="2019-07" db="EMBL/GenBank/DDBJ databases">
        <authorList>
            <person name="Li J."/>
        </authorList>
    </citation>
    <scope>NUCLEOTIDE SEQUENCE [LARGE SCALE GENOMIC DNA]</scope>
    <source>
        <strain evidence="2 3">TKL69</strain>
    </source>
</reference>
<dbReference type="EMBL" id="CP041666">
    <property type="protein sequence ID" value="QDP41231.1"/>
    <property type="molecule type" value="Genomic_DNA"/>
</dbReference>
<gene>
    <name evidence="2" type="ORF">FN924_14190</name>
</gene>
<evidence type="ECO:0000313" key="3">
    <source>
        <dbReference type="Proteomes" id="UP000315215"/>
    </source>
</evidence>
<evidence type="ECO:0000259" key="1">
    <source>
        <dbReference type="Pfam" id="PF19823"/>
    </source>
</evidence>
<evidence type="ECO:0000313" key="2">
    <source>
        <dbReference type="EMBL" id="QDP41231.1"/>
    </source>
</evidence>
<accession>A0A516KIN3</accession>
<dbReference type="InterPro" id="IPR046272">
    <property type="entry name" value="DUF6305"/>
</dbReference>
<name>A0A516KIN3_9BACI</name>
<protein>
    <recommendedName>
        <fullName evidence="1">DUF6305 domain-containing protein</fullName>
    </recommendedName>
</protein>
<dbReference type="Pfam" id="PF19823">
    <property type="entry name" value="DUF6305"/>
    <property type="match status" value="1"/>
</dbReference>
<dbReference type="OrthoDB" id="2691990at2"/>
<keyword evidence="3" id="KW-1185">Reference proteome</keyword>
<dbReference type="Proteomes" id="UP000315215">
    <property type="component" value="Chromosome"/>
</dbReference>
<sequence>MIKAWKPILLLIMLSILFIWIPFPTPSKLLLNTYPNLPAPIGKEKVLLTSAGQAIEGKIIENIADDLYLDNDFRPRALASDLYDYETIIMDIGYSSNALHKINREFEEEKTRMLTLLKEANATSKPVIITYISNAYRTDQHTETLLLQAIPYASYFIGVKEPYLSRNIKSQLEKTDIPVTFVEQLDDLATPLNAAFR</sequence>
<feature type="domain" description="DUF6305" evidence="1">
    <location>
        <begin position="43"/>
        <end position="196"/>
    </location>
</feature>
<dbReference type="RefSeq" id="WP_143895562.1">
    <property type="nucleotide sequence ID" value="NZ_CP041666.1"/>
</dbReference>